<evidence type="ECO:0000313" key="2">
    <source>
        <dbReference type="EMBL" id="ADC64674.1"/>
    </source>
</evidence>
<dbReference type="HOGENOM" id="CLU_3056969_0_0_2"/>
<keyword evidence="1" id="KW-1133">Transmembrane helix</keyword>
<dbReference type="RefSeq" id="WP_012965020.1">
    <property type="nucleotide sequence ID" value="NC_013849.1"/>
</dbReference>
<dbReference type="EMBL" id="CP001899">
    <property type="protein sequence ID" value="ADC64674.1"/>
    <property type="molecule type" value="Genomic_DNA"/>
</dbReference>
<dbReference type="KEGG" id="fpl:Ferp_0500"/>
<evidence type="ECO:0000313" key="3">
    <source>
        <dbReference type="Proteomes" id="UP000002613"/>
    </source>
</evidence>
<feature type="transmembrane region" description="Helical" evidence="1">
    <location>
        <begin position="12"/>
        <end position="33"/>
    </location>
</feature>
<dbReference type="Proteomes" id="UP000002613">
    <property type="component" value="Chromosome"/>
</dbReference>
<dbReference type="GeneID" id="54763195"/>
<accession>D3S341</accession>
<organism evidence="2 3">
    <name type="scientific">Ferroglobus placidus (strain DSM 10642 / AEDII12DO)</name>
    <dbReference type="NCBI Taxonomy" id="589924"/>
    <lineage>
        <taxon>Archaea</taxon>
        <taxon>Methanobacteriati</taxon>
        <taxon>Methanobacteriota</taxon>
        <taxon>Archaeoglobi</taxon>
        <taxon>Archaeoglobales</taxon>
        <taxon>Archaeoglobaceae</taxon>
        <taxon>Ferroglobus</taxon>
    </lineage>
</organism>
<dbReference type="STRING" id="589924.Ferp_0500"/>
<name>D3S341_FERPA</name>
<dbReference type="AlphaFoldDB" id="D3S341"/>
<reference evidence="2 3" key="2">
    <citation type="journal article" date="2011" name="Stand. Genomic Sci.">
        <title>Complete genome sequence of Ferroglobus placidus AEDII12DO.</title>
        <authorList>
            <person name="Anderson I."/>
            <person name="Risso C."/>
            <person name="Holmes D."/>
            <person name="Lucas S."/>
            <person name="Copeland A."/>
            <person name="Lapidus A."/>
            <person name="Cheng J.F."/>
            <person name="Bruce D."/>
            <person name="Goodwin L."/>
            <person name="Pitluck S."/>
            <person name="Saunders E."/>
            <person name="Brettin T."/>
            <person name="Detter J.C."/>
            <person name="Han C."/>
            <person name="Tapia R."/>
            <person name="Larimer F."/>
            <person name="Land M."/>
            <person name="Hauser L."/>
            <person name="Woyke T."/>
            <person name="Lovley D."/>
            <person name="Kyrpides N."/>
            <person name="Ivanova N."/>
        </authorList>
    </citation>
    <scope>NUCLEOTIDE SEQUENCE [LARGE SCALE GENOMIC DNA]</scope>
    <source>
        <strain evidence="3">DSM 10642 / AEDII12DO</strain>
    </source>
</reference>
<reference evidence="3" key="1">
    <citation type="submission" date="2010-02" db="EMBL/GenBank/DDBJ databases">
        <title>Complete sequence of Ferroglobus placidus DSM 10642.</title>
        <authorList>
            <consortium name="US DOE Joint Genome Institute"/>
            <person name="Lucas S."/>
            <person name="Copeland A."/>
            <person name="Lapidus A."/>
            <person name="Cheng J.-F."/>
            <person name="Bruce D."/>
            <person name="Goodwin L."/>
            <person name="Pitluck S."/>
            <person name="Saunders E."/>
            <person name="Brettin T."/>
            <person name="Detter J.C."/>
            <person name="Han C."/>
            <person name="Tapia R."/>
            <person name="Larimer F."/>
            <person name="Land M."/>
            <person name="Hauser L."/>
            <person name="Kyrpides N."/>
            <person name="Ivanova N."/>
            <person name="Holmes D."/>
            <person name="Lovley D."/>
            <person name="Kyrpides N."/>
            <person name="Anderson I.J."/>
            <person name="Woyke T."/>
        </authorList>
    </citation>
    <scope>NUCLEOTIDE SEQUENCE [LARGE SCALE GENOMIC DNA]</scope>
    <source>
        <strain evidence="3">DSM 10642 / AEDII12DO</strain>
    </source>
</reference>
<protein>
    <submittedName>
        <fullName evidence="2">Uncharacterized protein</fullName>
    </submittedName>
</protein>
<proteinExistence type="predicted"/>
<gene>
    <name evidence="2" type="ordered locus">Ferp_0500</name>
</gene>
<dbReference type="PaxDb" id="589924-Ferp_0500"/>
<sequence>MPVDIVTQAVCKAVAVLAIGQLVATAVILRLLLYLKVLPPVSAEDYRKKQEKS</sequence>
<keyword evidence="1" id="KW-0472">Membrane</keyword>
<evidence type="ECO:0000256" key="1">
    <source>
        <dbReference type="SAM" id="Phobius"/>
    </source>
</evidence>
<keyword evidence="3" id="KW-1185">Reference proteome</keyword>
<keyword evidence="1" id="KW-0812">Transmembrane</keyword>